<evidence type="ECO:0000256" key="6">
    <source>
        <dbReference type="ARBA" id="ARBA00022692"/>
    </source>
</evidence>
<dbReference type="PROSITE" id="PS50113">
    <property type="entry name" value="PAC"/>
    <property type="match status" value="2"/>
</dbReference>
<evidence type="ECO:0000256" key="14">
    <source>
        <dbReference type="SAM" id="MobiDB-lite"/>
    </source>
</evidence>
<dbReference type="EMBL" id="SKBU01000004">
    <property type="protein sequence ID" value="TCJ20255.1"/>
    <property type="molecule type" value="Genomic_DNA"/>
</dbReference>
<dbReference type="Gene3D" id="1.20.120.620">
    <property type="entry name" value="Backbone structure of the membrane domain of e. Coli histidine kinase receptor kdpd"/>
    <property type="match status" value="1"/>
</dbReference>
<dbReference type="Proteomes" id="UP000295244">
    <property type="component" value="Unassembled WGS sequence"/>
</dbReference>
<dbReference type="GO" id="GO:0005524">
    <property type="term" value="F:ATP binding"/>
    <property type="evidence" value="ECO:0007669"/>
    <property type="project" value="UniProtKB-KW"/>
</dbReference>
<evidence type="ECO:0000313" key="20">
    <source>
        <dbReference type="Proteomes" id="UP000295244"/>
    </source>
</evidence>
<dbReference type="Pfam" id="PF13493">
    <property type="entry name" value="DUF4118"/>
    <property type="match status" value="1"/>
</dbReference>
<organism evidence="19 20">
    <name type="scientific">Rubrobacter taiwanensis</name>
    <dbReference type="NCBI Taxonomy" id="185139"/>
    <lineage>
        <taxon>Bacteria</taxon>
        <taxon>Bacillati</taxon>
        <taxon>Actinomycetota</taxon>
        <taxon>Rubrobacteria</taxon>
        <taxon>Rubrobacterales</taxon>
        <taxon>Rubrobacteraceae</taxon>
        <taxon>Rubrobacter</taxon>
    </lineage>
</organism>
<dbReference type="PANTHER" id="PTHR24421">
    <property type="entry name" value="NITRATE/NITRITE SENSOR PROTEIN NARX-RELATED"/>
    <property type="match status" value="1"/>
</dbReference>
<dbReference type="PROSITE" id="PS50112">
    <property type="entry name" value="PAS"/>
    <property type="match status" value="1"/>
</dbReference>
<dbReference type="Pfam" id="PF13185">
    <property type="entry name" value="GAF_2"/>
    <property type="match status" value="1"/>
</dbReference>
<dbReference type="Pfam" id="PF07730">
    <property type="entry name" value="HisKA_3"/>
    <property type="match status" value="1"/>
</dbReference>
<evidence type="ECO:0000259" key="18">
    <source>
        <dbReference type="PROSITE" id="PS50113"/>
    </source>
</evidence>
<feature type="transmembrane region" description="Helical" evidence="15">
    <location>
        <begin position="103"/>
        <end position="123"/>
    </location>
</feature>
<keyword evidence="7" id="KW-0547">Nucleotide-binding</keyword>
<dbReference type="InterPro" id="IPR003018">
    <property type="entry name" value="GAF"/>
</dbReference>
<dbReference type="CDD" id="cd00130">
    <property type="entry name" value="PAS"/>
    <property type="match status" value="2"/>
</dbReference>
<dbReference type="AlphaFoldDB" id="A0A4R1BSP1"/>
<keyword evidence="13" id="KW-0175">Coiled coil</keyword>
<dbReference type="Gene3D" id="3.30.565.10">
    <property type="entry name" value="Histidine kinase-like ATPase, C-terminal domain"/>
    <property type="match status" value="1"/>
</dbReference>
<dbReference type="PANTHER" id="PTHR24421:SF10">
    <property type="entry name" value="NITRATE_NITRITE SENSOR PROTEIN NARQ"/>
    <property type="match status" value="1"/>
</dbReference>
<dbReference type="GO" id="GO:0016020">
    <property type="term" value="C:membrane"/>
    <property type="evidence" value="ECO:0007669"/>
    <property type="project" value="UniProtKB-SubCell"/>
</dbReference>
<dbReference type="Gene3D" id="1.20.5.1930">
    <property type="match status" value="1"/>
</dbReference>
<dbReference type="Pfam" id="PF13426">
    <property type="entry name" value="PAS_9"/>
    <property type="match status" value="1"/>
</dbReference>
<protein>
    <recommendedName>
        <fullName evidence="3">histidine kinase</fullName>
        <ecNumber evidence="3">2.7.13.3</ecNumber>
    </recommendedName>
</protein>
<keyword evidence="5" id="KW-0808">Transferase</keyword>
<reference evidence="19 20" key="1">
    <citation type="submission" date="2019-03" db="EMBL/GenBank/DDBJ databases">
        <title>Whole genome sequence of a novel Rubrobacter taiwanensis strain, isolated from Yellowstone National Park.</title>
        <authorList>
            <person name="Freed S."/>
            <person name="Ramaley R.F."/>
            <person name="Kyndt J.A."/>
        </authorList>
    </citation>
    <scope>NUCLEOTIDE SEQUENCE [LARGE SCALE GENOMIC DNA]</scope>
    <source>
        <strain evidence="19 20">Yellowstone</strain>
    </source>
</reference>
<feature type="transmembrane region" description="Helical" evidence="15">
    <location>
        <begin position="29"/>
        <end position="46"/>
    </location>
</feature>
<evidence type="ECO:0000256" key="4">
    <source>
        <dbReference type="ARBA" id="ARBA00022553"/>
    </source>
</evidence>
<sequence>MRLKHVTGSAAHPGGGSAGGEDLPVPARYLIPALAVAAASALWIVPDSMLRERFSATLLFLAAVLASTLFGGLGPGLAALALALAANGYLLLHSVSQPGPGHMVPLAVLAGAGLLLSGAGAQLRSAHRRKQRRETFRQEIFERANAAAWEAEADTLQLTSTIGQPALFPDSGALTGTVHPEDRERVLSICRSVADTGESRSLEYRVLAADGGERWVRSVLSAVRSRRGRVRRLGGLTLDITERRRAEERYRSVFENAVEGIYQSAPDGTLLTANPAFVRMFGYTSPEEIPGVDHLYADPQDRGEFIRRLQERGSVSEFEVRTRRRDGALMWSSLSARAVRGADGKVAYYEGTCRDITERKQTEERLKRSLGTLLALREAGQILGSTLDAGEISMRLLKIMREVFGLTTAIIDVEDRDGQLRIWRASGLDALWPRARFMPEATESREEVMSTGKHRLFRLRRPANPAESLMGLCLPLRIRDQVIGVLEVYGPQDLTVDEMPEILASLANQAASALENARLYGELAEREKRLENLVRKLFVAQEEERRRVAFEIHDGLAQMAAAAHQHLQAFARFHPPDSAEGRELLERSLELVQDTAGEARRVISNLIPTALDDLGLKTAVRLEVESMRADGWSVEYGGTLQDGERLPVAVETALFRVAQEALRNVRKHAHARRVSVVLDRTRRGVRLRVRDWGRGFDPDAAPAGSGPGERLGLSSMQERVNLLGGSFELSTRPKSGTLVTAEIPLTRSGSSVQEEDDTDGS</sequence>
<dbReference type="EC" id="2.7.13.3" evidence="3"/>
<dbReference type="InterPro" id="IPR000014">
    <property type="entry name" value="PAS"/>
</dbReference>
<dbReference type="InterPro" id="IPR025201">
    <property type="entry name" value="KdpD_TM"/>
</dbReference>
<dbReference type="GO" id="GO:0000155">
    <property type="term" value="F:phosphorelay sensor kinase activity"/>
    <property type="evidence" value="ECO:0007669"/>
    <property type="project" value="InterPro"/>
</dbReference>
<keyword evidence="8" id="KW-0418">Kinase</keyword>
<evidence type="ECO:0000256" key="10">
    <source>
        <dbReference type="ARBA" id="ARBA00022989"/>
    </source>
</evidence>
<name>A0A4R1BSP1_9ACTN</name>
<dbReference type="SUPFAM" id="SSF55785">
    <property type="entry name" value="PYP-like sensor domain (PAS domain)"/>
    <property type="match status" value="2"/>
</dbReference>
<dbReference type="GO" id="GO:0046983">
    <property type="term" value="F:protein dimerization activity"/>
    <property type="evidence" value="ECO:0007669"/>
    <property type="project" value="InterPro"/>
</dbReference>
<dbReference type="Pfam" id="PF02518">
    <property type="entry name" value="HATPase_c"/>
    <property type="match status" value="1"/>
</dbReference>
<keyword evidence="11" id="KW-0902">Two-component regulatory system</keyword>
<evidence type="ECO:0000256" key="5">
    <source>
        <dbReference type="ARBA" id="ARBA00022679"/>
    </source>
</evidence>
<keyword evidence="6 15" id="KW-0812">Transmembrane</keyword>
<dbReference type="InterPro" id="IPR038318">
    <property type="entry name" value="KdpD_sf"/>
</dbReference>
<dbReference type="InterPro" id="IPR005467">
    <property type="entry name" value="His_kinase_dom"/>
</dbReference>
<evidence type="ECO:0000256" key="7">
    <source>
        <dbReference type="ARBA" id="ARBA00022741"/>
    </source>
</evidence>
<dbReference type="Pfam" id="PF08447">
    <property type="entry name" value="PAS_3"/>
    <property type="match status" value="1"/>
</dbReference>
<dbReference type="SUPFAM" id="SSF55874">
    <property type="entry name" value="ATPase domain of HSP90 chaperone/DNA topoisomerase II/histidine kinase"/>
    <property type="match status" value="1"/>
</dbReference>
<evidence type="ECO:0000256" key="1">
    <source>
        <dbReference type="ARBA" id="ARBA00000085"/>
    </source>
</evidence>
<dbReference type="InterPro" id="IPR035965">
    <property type="entry name" value="PAS-like_dom_sf"/>
</dbReference>
<evidence type="ECO:0000313" key="19">
    <source>
        <dbReference type="EMBL" id="TCJ20255.1"/>
    </source>
</evidence>
<evidence type="ECO:0000256" key="8">
    <source>
        <dbReference type="ARBA" id="ARBA00022777"/>
    </source>
</evidence>
<dbReference type="InterPro" id="IPR050482">
    <property type="entry name" value="Sensor_HK_TwoCompSys"/>
</dbReference>
<feature type="domain" description="PAC" evidence="18">
    <location>
        <begin position="200"/>
        <end position="252"/>
    </location>
</feature>
<comment type="caution">
    <text evidence="19">The sequence shown here is derived from an EMBL/GenBank/DDBJ whole genome shotgun (WGS) entry which is preliminary data.</text>
</comment>
<keyword evidence="9" id="KW-0067">ATP-binding</keyword>
<dbReference type="InterPro" id="IPR011712">
    <property type="entry name" value="Sig_transdc_His_kin_sub3_dim/P"/>
</dbReference>
<dbReference type="SMART" id="SM00387">
    <property type="entry name" value="HATPase_c"/>
    <property type="match status" value="1"/>
</dbReference>
<comment type="subcellular location">
    <subcellularLocation>
        <location evidence="2">Membrane</location>
        <topology evidence="2">Multi-pass membrane protein</topology>
    </subcellularLocation>
</comment>
<feature type="domain" description="Histidine kinase" evidence="16">
    <location>
        <begin position="547"/>
        <end position="747"/>
    </location>
</feature>
<keyword evidence="10 15" id="KW-1133">Transmembrane helix</keyword>
<evidence type="ECO:0000256" key="12">
    <source>
        <dbReference type="ARBA" id="ARBA00023136"/>
    </source>
</evidence>
<evidence type="ECO:0000259" key="16">
    <source>
        <dbReference type="PROSITE" id="PS50109"/>
    </source>
</evidence>
<feature type="coiled-coil region" evidence="13">
    <location>
        <begin position="516"/>
        <end position="543"/>
    </location>
</feature>
<gene>
    <name evidence="19" type="ORF">E0L93_01715</name>
</gene>
<dbReference type="OrthoDB" id="9764154at2"/>
<evidence type="ECO:0000256" key="2">
    <source>
        <dbReference type="ARBA" id="ARBA00004141"/>
    </source>
</evidence>
<dbReference type="InterPro" id="IPR003594">
    <property type="entry name" value="HATPase_dom"/>
</dbReference>
<evidence type="ECO:0000256" key="13">
    <source>
        <dbReference type="SAM" id="Coils"/>
    </source>
</evidence>
<evidence type="ECO:0000259" key="17">
    <source>
        <dbReference type="PROSITE" id="PS50112"/>
    </source>
</evidence>
<dbReference type="InterPro" id="IPR013655">
    <property type="entry name" value="PAS_fold_3"/>
</dbReference>
<dbReference type="SMART" id="SM00091">
    <property type="entry name" value="PAS"/>
    <property type="match status" value="1"/>
</dbReference>
<comment type="catalytic activity">
    <reaction evidence="1">
        <text>ATP + protein L-histidine = ADP + protein N-phospho-L-histidine.</text>
        <dbReference type="EC" id="2.7.13.3"/>
    </reaction>
</comment>
<evidence type="ECO:0000256" key="3">
    <source>
        <dbReference type="ARBA" id="ARBA00012438"/>
    </source>
</evidence>
<dbReference type="Gene3D" id="3.30.450.40">
    <property type="match status" value="1"/>
</dbReference>
<feature type="transmembrane region" description="Helical" evidence="15">
    <location>
        <begin position="58"/>
        <end position="83"/>
    </location>
</feature>
<dbReference type="SUPFAM" id="SSF55781">
    <property type="entry name" value="GAF domain-like"/>
    <property type="match status" value="1"/>
</dbReference>
<accession>A0A4R1BSP1</accession>
<evidence type="ECO:0000256" key="11">
    <source>
        <dbReference type="ARBA" id="ARBA00023012"/>
    </source>
</evidence>
<dbReference type="PROSITE" id="PS50109">
    <property type="entry name" value="HIS_KIN"/>
    <property type="match status" value="1"/>
</dbReference>
<proteinExistence type="predicted"/>
<dbReference type="InterPro" id="IPR001610">
    <property type="entry name" value="PAC"/>
</dbReference>
<dbReference type="NCBIfam" id="TIGR00229">
    <property type="entry name" value="sensory_box"/>
    <property type="match status" value="2"/>
</dbReference>
<keyword evidence="20" id="KW-1185">Reference proteome</keyword>
<feature type="domain" description="PAS" evidence="17">
    <location>
        <begin position="246"/>
        <end position="287"/>
    </location>
</feature>
<dbReference type="InterPro" id="IPR029016">
    <property type="entry name" value="GAF-like_dom_sf"/>
</dbReference>
<dbReference type="CDD" id="cd16917">
    <property type="entry name" value="HATPase_UhpB-NarQ-NarX-like"/>
    <property type="match status" value="1"/>
</dbReference>
<dbReference type="RefSeq" id="WP_132687629.1">
    <property type="nucleotide sequence ID" value="NZ_SKBU01000004.1"/>
</dbReference>
<keyword evidence="12 15" id="KW-0472">Membrane</keyword>
<feature type="compositionally biased region" description="Polar residues" evidence="14">
    <location>
        <begin position="728"/>
        <end position="738"/>
    </location>
</feature>
<evidence type="ECO:0000256" key="15">
    <source>
        <dbReference type="SAM" id="Phobius"/>
    </source>
</evidence>
<dbReference type="InterPro" id="IPR000700">
    <property type="entry name" value="PAS-assoc_C"/>
</dbReference>
<dbReference type="Gene3D" id="3.30.450.20">
    <property type="entry name" value="PAS domain"/>
    <property type="match status" value="2"/>
</dbReference>
<dbReference type="SMART" id="SM00086">
    <property type="entry name" value="PAC"/>
    <property type="match status" value="2"/>
</dbReference>
<feature type="domain" description="PAC" evidence="18">
    <location>
        <begin position="316"/>
        <end position="368"/>
    </location>
</feature>
<dbReference type="InterPro" id="IPR036890">
    <property type="entry name" value="HATPase_C_sf"/>
</dbReference>
<feature type="region of interest" description="Disordered" evidence="14">
    <location>
        <begin position="727"/>
        <end position="761"/>
    </location>
</feature>
<evidence type="ECO:0000256" key="9">
    <source>
        <dbReference type="ARBA" id="ARBA00022840"/>
    </source>
</evidence>
<keyword evidence="4" id="KW-0597">Phosphoprotein</keyword>